<organism evidence="2">
    <name type="scientific">marine sediment metagenome</name>
    <dbReference type="NCBI Taxonomy" id="412755"/>
    <lineage>
        <taxon>unclassified sequences</taxon>
        <taxon>metagenomes</taxon>
        <taxon>ecological metagenomes</taxon>
    </lineage>
</organism>
<dbReference type="EMBL" id="BARS01012267">
    <property type="protein sequence ID" value="GAF98499.1"/>
    <property type="molecule type" value="Genomic_DNA"/>
</dbReference>
<proteinExistence type="predicted"/>
<feature type="region of interest" description="Disordered" evidence="1">
    <location>
        <begin position="59"/>
        <end position="80"/>
    </location>
</feature>
<gene>
    <name evidence="2" type="ORF">S01H1_21934</name>
</gene>
<reference evidence="2" key="1">
    <citation type="journal article" date="2014" name="Front. Microbiol.">
        <title>High frequency of phylogenetically diverse reductive dehalogenase-homologous genes in deep subseafloor sedimentary metagenomes.</title>
        <authorList>
            <person name="Kawai M."/>
            <person name="Futagami T."/>
            <person name="Toyoda A."/>
            <person name="Takaki Y."/>
            <person name="Nishi S."/>
            <person name="Hori S."/>
            <person name="Arai W."/>
            <person name="Tsubouchi T."/>
            <person name="Morono Y."/>
            <person name="Uchiyama I."/>
            <person name="Ito T."/>
            <person name="Fujiyama A."/>
            <person name="Inagaki F."/>
            <person name="Takami H."/>
        </authorList>
    </citation>
    <scope>NUCLEOTIDE SEQUENCE</scope>
    <source>
        <strain evidence="2">Expedition CK06-06</strain>
    </source>
</reference>
<evidence type="ECO:0000313" key="2">
    <source>
        <dbReference type="EMBL" id="GAF98499.1"/>
    </source>
</evidence>
<dbReference type="AlphaFoldDB" id="X0TZ11"/>
<name>X0TZ11_9ZZZZ</name>
<evidence type="ECO:0000256" key="1">
    <source>
        <dbReference type="SAM" id="MobiDB-lite"/>
    </source>
</evidence>
<protein>
    <submittedName>
        <fullName evidence="2">Uncharacterized protein</fullName>
    </submittedName>
</protein>
<comment type="caution">
    <text evidence="2">The sequence shown here is derived from an EMBL/GenBank/DDBJ whole genome shotgun (WGS) entry which is preliminary data.</text>
</comment>
<accession>X0TZ11</accession>
<feature type="non-terminal residue" evidence="2">
    <location>
        <position position="80"/>
    </location>
</feature>
<sequence>MERTPFLLRVRIGDMEVELGGEKSEVLSTLDDLDDIVEKIKGAFNEESRTKPVIVEKPEEASDTINYPKIERTSQCSNAV</sequence>